<keyword evidence="2" id="KW-1185">Reference proteome</keyword>
<dbReference type="AlphaFoldDB" id="F4L075"/>
<name>F4L075_HALH1</name>
<dbReference type="KEGG" id="hhy:Halhy_5925"/>
<proteinExistence type="predicted"/>
<reference key="2">
    <citation type="submission" date="2011-04" db="EMBL/GenBank/DDBJ databases">
        <title>Complete sequence of chromosome of Haliscomenobacter hydrossis DSM 1100.</title>
        <authorList>
            <consortium name="US DOE Joint Genome Institute (JGI-PGF)"/>
            <person name="Lucas S."/>
            <person name="Han J."/>
            <person name="Lapidus A."/>
            <person name="Bruce D."/>
            <person name="Goodwin L."/>
            <person name="Pitluck S."/>
            <person name="Peters L."/>
            <person name="Kyrpides N."/>
            <person name="Mavromatis K."/>
            <person name="Ivanova N."/>
            <person name="Ovchinnikova G."/>
            <person name="Pagani I."/>
            <person name="Daligault H."/>
            <person name="Detter J.C."/>
            <person name="Han C."/>
            <person name="Land M."/>
            <person name="Hauser L."/>
            <person name="Markowitz V."/>
            <person name="Cheng J.-F."/>
            <person name="Hugenholtz P."/>
            <person name="Woyke T."/>
            <person name="Wu D."/>
            <person name="Verbarg S."/>
            <person name="Frueling A."/>
            <person name="Brambilla E."/>
            <person name="Klenk H.-P."/>
            <person name="Eisen J.A."/>
        </authorList>
    </citation>
    <scope>NUCLEOTIDE SEQUENCE</scope>
    <source>
        <strain>DSM 1100</strain>
    </source>
</reference>
<dbReference type="Proteomes" id="UP000008461">
    <property type="component" value="Chromosome"/>
</dbReference>
<organism evidence="1 2">
    <name type="scientific">Haliscomenobacter hydrossis (strain ATCC 27775 / DSM 1100 / LMG 10767 / O)</name>
    <dbReference type="NCBI Taxonomy" id="760192"/>
    <lineage>
        <taxon>Bacteria</taxon>
        <taxon>Pseudomonadati</taxon>
        <taxon>Bacteroidota</taxon>
        <taxon>Saprospiria</taxon>
        <taxon>Saprospirales</taxon>
        <taxon>Haliscomenobacteraceae</taxon>
        <taxon>Haliscomenobacter</taxon>
    </lineage>
</organism>
<evidence type="ECO:0000313" key="2">
    <source>
        <dbReference type="Proteomes" id="UP000008461"/>
    </source>
</evidence>
<evidence type="ECO:0000313" key="1">
    <source>
        <dbReference type="EMBL" id="AEE53748.1"/>
    </source>
</evidence>
<dbReference type="EMBL" id="CP002691">
    <property type="protein sequence ID" value="AEE53748.1"/>
    <property type="molecule type" value="Genomic_DNA"/>
</dbReference>
<accession>F4L075</accession>
<protein>
    <submittedName>
        <fullName evidence="1">Uncharacterized protein</fullName>
    </submittedName>
</protein>
<dbReference type="STRING" id="760192.Halhy_5925"/>
<gene>
    <name evidence="1" type="ordered locus">Halhy_5925</name>
</gene>
<dbReference type="HOGENOM" id="CLU_2806490_0_0_10"/>
<reference evidence="1 2" key="1">
    <citation type="journal article" date="2011" name="Stand. Genomic Sci.">
        <title>Complete genome sequence of Haliscomenobacter hydrossis type strain (O).</title>
        <authorList>
            <consortium name="US DOE Joint Genome Institute (JGI-PGF)"/>
            <person name="Daligault H."/>
            <person name="Lapidus A."/>
            <person name="Zeytun A."/>
            <person name="Nolan M."/>
            <person name="Lucas S."/>
            <person name="Del Rio T.G."/>
            <person name="Tice H."/>
            <person name="Cheng J.F."/>
            <person name="Tapia R."/>
            <person name="Han C."/>
            <person name="Goodwin L."/>
            <person name="Pitluck S."/>
            <person name="Liolios K."/>
            <person name="Pagani I."/>
            <person name="Ivanova N."/>
            <person name="Huntemann M."/>
            <person name="Mavromatis K."/>
            <person name="Mikhailova N."/>
            <person name="Pati A."/>
            <person name="Chen A."/>
            <person name="Palaniappan K."/>
            <person name="Land M."/>
            <person name="Hauser L."/>
            <person name="Brambilla E.M."/>
            <person name="Rohde M."/>
            <person name="Verbarg S."/>
            <person name="Goker M."/>
            <person name="Bristow J."/>
            <person name="Eisen J.A."/>
            <person name="Markowitz V."/>
            <person name="Hugenholtz P."/>
            <person name="Kyrpides N.C."/>
            <person name="Klenk H.P."/>
            <person name="Woyke T."/>
        </authorList>
    </citation>
    <scope>NUCLEOTIDE SEQUENCE [LARGE SCALE GENOMIC DNA]</scope>
    <source>
        <strain evidence="2">ATCC 27775 / DSM 1100 / LMG 10767 / O</strain>
    </source>
</reference>
<sequence length="67" mass="7705">MKVLHLKMHVISILIFKKEGGSDYREIFVIASTLDLAKAFIADQFKDDDFDFVGHRQSIQTHVVVLE</sequence>
<dbReference type="RefSeq" id="WP_013768276.1">
    <property type="nucleotide sequence ID" value="NC_015510.1"/>
</dbReference>